<dbReference type="Gene3D" id="3.30.2160.10">
    <property type="entry name" value="Hect, E3 ligase catalytic domain"/>
    <property type="match status" value="1"/>
</dbReference>
<comment type="caution">
    <text evidence="9">The sequence shown here is derived from an EMBL/GenBank/DDBJ whole genome shotgun (WGS) entry which is preliminary data.</text>
</comment>
<dbReference type="GO" id="GO:0000209">
    <property type="term" value="P:protein polyubiquitination"/>
    <property type="evidence" value="ECO:0007669"/>
    <property type="project" value="InterPro"/>
</dbReference>
<comment type="catalytic activity">
    <reaction evidence="1">
        <text>S-ubiquitinyl-[E2 ubiquitin-conjugating enzyme]-L-cysteine + [acceptor protein]-L-lysine = [E2 ubiquitin-conjugating enzyme]-L-cysteine + N(6)-ubiquitinyl-[acceptor protein]-L-lysine.</text>
        <dbReference type="EC" id="2.3.2.26"/>
    </reaction>
</comment>
<dbReference type="OMA" id="NAHEFNQ"/>
<dbReference type="GO" id="GO:0006511">
    <property type="term" value="P:ubiquitin-dependent protein catabolic process"/>
    <property type="evidence" value="ECO:0007669"/>
    <property type="project" value="TreeGrafter"/>
</dbReference>
<evidence type="ECO:0000256" key="1">
    <source>
        <dbReference type="ARBA" id="ARBA00000885"/>
    </source>
</evidence>
<dbReference type="Pfam" id="PF00632">
    <property type="entry name" value="HECT"/>
    <property type="match status" value="2"/>
</dbReference>
<dbReference type="OrthoDB" id="8068875at2759"/>
<evidence type="ECO:0000256" key="7">
    <source>
        <dbReference type="PROSITE-ProRule" id="PRU00104"/>
    </source>
</evidence>
<gene>
    <name evidence="9" type="ORF">HHK36_011282</name>
</gene>
<comment type="function">
    <text evidence="5">Probable E3 ubiquitin-protein ligase which mediates ubiquitination and subsequent proteasomal degradation of target proteins.</text>
</comment>
<keyword evidence="3" id="KW-0808">Transferase</keyword>
<protein>
    <recommendedName>
        <fullName evidence="2">HECT-type E3 ubiquitin transferase</fullName>
        <ecNumber evidence="2">2.3.2.26</ecNumber>
    </recommendedName>
</protein>
<dbReference type="SMART" id="SM00119">
    <property type="entry name" value="HECTc"/>
    <property type="match status" value="1"/>
</dbReference>
<dbReference type="InterPro" id="IPR044611">
    <property type="entry name" value="E3A/B/C-like"/>
</dbReference>
<dbReference type="PROSITE" id="PS50237">
    <property type="entry name" value="HECT"/>
    <property type="match status" value="1"/>
</dbReference>
<dbReference type="PANTHER" id="PTHR45700:SF2">
    <property type="entry name" value="UBIQUITIN-PROTEIN LIGASE E3C"/>
    <property type="match status" value="1"/>
</dbReference>
<evidence type="ECO:0000256" key="6">
    <source>
        <dbReference type="ARBA" id="ARBA00061247"/>
    </source>
</evidence>
<evidence type="ECO:0000256" key="5">
    <source>
        <dbReference type="ARBA" id="ARBA00057703"/>
    </source>
</evidence>
<proteinExistence type="inferred from homology"/>
<name>A0A834ZCA4_TETSI</name>
<dbReference type="CDD" id="cd00078">
    <property type="entry name" value="HECTc"/>
    <property type="match status" value="1"/>
</dbReference>
<dbReference type="Proteomes" id="UP000655225">
    <property type="component" value="Unassembled WGS sequence"/>
</dbReference>
<comment type="similarity">
    <text evidence="6">Belongs to the UPL family.</text>
</comment>
<organism evidence="9 10">
    <name type="scientific">Tetracentron sinense</name>
    <name type="common">Spur-leaf</name>
    <dbReference type="NCBI Taxonomy" id="13715"/>
    <lineage>
        <taxon>Eukaryota</taxon>
        <taxon>Viridiplantae</taxon>
        <taxon>Streptophyta</taxon>
        <taxon>Embryophyta</taxon>
        <taxon>Tracheophyta</taxon>
        <taxon>Spermatophyta</taxon>
        <taxon>Magnoliopsida</taxon>
        <taxon>Trochodendrales</taxon>
        <taxon>Trochodendraceae</taxon>
        <taxon>Tetracentron</taxon>
    </lineage>
</organism>
<dbReference type="EC" id="2.3.2.26" evidence="2"/>
<keyword evidence="10" id="KW-1185">Reference proteome</keyword>
<dbReference type="FunFam" id="3.30.2160.10:FF:000002">
    <property type="entry name" value="Putative Ubiquitin-protein ligase E3C"/>
    <property type="match status" value="1"/>
</dbReference>
<dbReference type="EMBL" id="JABCRI010000007">
    <property type="protein sequence ID" value="KAF8403185.1"/>
    <property type="molecule type" value="Genomic_DNA"/>
</dbReference>
<accession>A0A834ZCA4</accession>
<dbReference type="PANTHER" id="PTHR45700">
    <property type="entry name" value="UBIQUITIN-PROTEIN LIGASE E3C"/>
    <property type="match status" value="1"/>
</dbReference>
<evidence type="ECO:0000256" key="3">
    <source>
        <dbReference type="ARBA" id="ARBA00022679"/>
    </source>
</evidence>
<dbReference type="Gene3D" id="3.90.1750.10">
    <property type="entry name" value="Hect, E3 ligase catalytic domains"/>
    <property type="match status" value="1"/>
</dbReference>
<evidence type="ECO:0000256" key="4">
    <source>
        <dbReference type="ARBA" id="ARBA00022786"/>
    </source>
</evidence>
<evidence type="ECO:0000313" key="10">
    <source>
        <dbReference type="Proteomes" id="UP000655225"/>
    </source>
</evidence>
<dbReference type="SUPFAM" id="SSF56204">
    <property type="entry name" value="Hect, E3 ligase catalytic domain"/>
    <property type="match status" value="2"/>
</dbReference>
<evidence type="ECO:0000313" key="9">
    <source>
        <dbReference type="EMBL" id="KAF8403185.1"/>
    </source>
</evidence>
<dbReference type="InterPro" id="IPR000569">
    <property type="entry name" value="HECT_dom"/>
</dbReference>
<dbReference type="Gene3D" id="3.30.2410.10">
    <property type="entry name" value="Hect, E3 ligase catalytic domain"/>
    <property type="match status" value="1"/>
</dbReference>
<comment type="caution">
    <text evidence="7">Lacks conserved residue(s) required for the propagation of feature annotation.</text>
</comment>
<dbReference type="AlphaFoldDB" id="A0A834ZCA4"/>
<keyword evidence="4 7" id="KW-0833">Ubl conjugation pathway</keyword>
<dbReference type="GO" id="GO:0061630">
    <property type="term" value="F:ubiquitin protein ligase activity"/>
    <property type="evidence" value="ECO:0007669"/>
    <property type="project" value="UniProtKB-EC"/>
</dbReference>
<sequence>MRLIIALTDLKAWKSIDHENLRDADTAVKNLVKFIGTGQSGLYSYIRGYIIKLDAHITSRRNSGVQTDDRFLITASAITLALRPFNVAKLDANDSGHLDVQGAAELYCVFLLTVPWLAQRLPAVILPALKHTSILSLCLRTLLESVGWWQISKEKIFVEMSKLDQSKASGSCPKGMPHVGWALANIVNLATEHENDCLDPGRFTQGLNFTLYVHVVCIYAEKLLASLENVGWIMKENQEFLGNVETAVDTVEPDIWGRETIFGSLKMSYIDLFKSIYQQWHLMKLLAMMKKNDLIQETDILLPNQSQPYLGKLELLDISYFYSFMLRIYSSLNPMGGLLPVLNMLSFTPGFLVDLWRTLESSFFHGKDLIDVDNKPCTSRTSGSQSEEIFAKKQRRTVKDAGNKWVTVLQKITGKSPSDVDYLHSINGGQPSPCQVDGDSCNLWDVEPLRRGPQGISKDMSCLLHLFCAIYSHLLLVLDDIEFYEKQVPFRLEQQRQIASVLNTLVYNGLSHSNSQQNRPLMDAAVRCLHLLYERDCRHQFCPAPLWLSPARKGRPPIAAAARTHEVVSANLRSGDTLTTPSMGSVITTTPHVFPFEERVQMFREFIKLDKASRRMAGEVAGPGPRSIEIVVRRGFIVEDGFKQLNSLGSRLKSIIHVSFVSECGLPEAGLDYGGLSKEFLTDISRAAFDPEYRLFSQTSTSERLLIPNAAARLLENGIQMIEFIGRVVGKALYEGILLDYSFSHVFVQKLLGRYSFLDELSTLDPELYRNLMHLKHYDGDVKELALDFTVTEELLDKRVVTELKPGGKDVAVTNENKLQYVHAIADYKLNRQILPLANAFYRGLIDLITPSWLSLFNASEFNQEVMADIDALEQQSVYGSSKDIDSDSKLKILPLFRMQLFQMIIVALVCIRVHSLDYVLIHNYYMQLLSGGNHDIDVEDLRNNTRYTGGYAVGSRTVKLFWEVITGFEPKERCMLLKFVTSCSRAPLLGFKHLQPTFTIHKVFKIVFDRLQLPTYKRPSTLRAKLLYAISSNAGFELS</sequence>
<reference evidence="9 10" key="1">
    <citation type="submission" date="2020-04" db="EMBL/GenBank/DDBJ databases">
        <title>Plant Genome Project.</title>
        <authorList>
            <person name="Zhang R.-G."/>
        </authorList>
    </citation>
    <scope>NUCLEOTIDE SEQUENCE [LARGE SCALE GENOMIC DNA]</scope>
    <source>
        <strain evidence="9">YNK0</strain>
        <tissue evidence="9">Leaf</tissue>
    </source>
</reference>
<dbReference type="InterPro" id="IPR035983">
    <property type="entry name" value="Hect_E3_ubiquitin_ligase"/>
</dbReference>
<evidence type="ECO:0000256" key="2">
    <source>
        <dbReference type="ARBA" id="ARBA00012485"/>
    </source>
</evidence>
<evidence type="ECO:0000259" key="8">
    <source>
        <dbReference type="PROSITE" id="PS50237"/>
    </source>
</evidence>
<feature type="domain" description="HECT" evidence="8">
    <location>
        <begin position="652"/>
        <end position="1040"/>
    </location>
</feature>